<organism evidence="8 9">
    <name type="scientific">Tetradesmus obliquus</name>
    <name type="common">Green alga</name>
    <name type="synonym">Acutodesmus obliquus</name>
    <dbReference type="NCBI Taxonomy" id="3088"/>
    <lineage>
        <taxon>Eukaryota</taxon>
        <taxon>Viridiplantae</taxon>
        <taxon>Chlorophyta</taxon>
        <taxon>core chlorophytes</taxon>
        <taxon>Chlorophyceae</taxon>
        <taxon>CS clade</taxon>
        <taxon>Sphaeropleales</taxon>
        <taxon>Scenedesmaceae</taxon>
        <taxon>Tetradesmus</taxon>
    </lineage>
</organism>
<gene>
    <name evidence="8" type="ORF">OEZ85_003496</name>
</gene>
<keyword evidence="2" id="KW-0378">Hydrolase</keyword>
<dbReference type="PANTHER" id="PTHR14025">
    <property type="entry name" value="FANCONI ANEMIA GROUP M FANCM FAMILY MEMBER"/>
    <property type="match status" value="1"/>
</dbReference>
<keyword evidence="1" id="KW-0547">Nucleotide-binding</keyword>
<reference evidence="8 9" key="1">
    <citation type="submission" date="2023-05" db="EMBL/GenBank/DDBJ databases">
        <title>A 100% complete, gapless, phased diploid assembly of the Scenedesmus obliquus UTEX 3031 genome.</title>
        <authorList>
            <person name="Biondi T.C."/>
            <person name="Hanschen E.R."/>
            <person name="Kwon T."/>
            <person name="Eng W."/>
            <person name="Kruse C.P.S."/>
            <person name="Koehler S.I."/>
            <person name="Kunde Y."/>
            <person name="Gleasner C.D."/>
            <person name="You Mak K.T."/>
            <person name="Polle J."/>
            <person name="Hovde B.T."/>
            <person name="Starkenburg S.R."/>
        </authorList>
    </citation>
    <scope>NUCLEOTIDE SEQUENCE [LARGE SCALE GENOMIC DNA]</scope>
    <source>
        <strain evidence="8 9">DOE0152z</strain>
    </source>
</reference>
<dbReference type="InterPro" id="IPR014001">
    <property type="entry name" value="Helicase_ATP-bd"/>
</dbReference>
<dbReference type="SUPFAM" id="SSF52540">
    <property type="entry name" value="P-loop containing nucleoside triphosphate hydrolases"/>
    <property type="match status" value="1"/>
</dbReference>
<evidence type="ECO:0000256" key="4">
    <source>
        <dbReference type="ARBA" id="ARBA00022840"/>
    </source>
</evidence>
<evidence type="ECO:0008006" key="10">
    <source>
        <dbReference type="Google" id="ProtNLM"/>
    </source>
</evidence>
<dbReference type="SMART" id="SM00490">
    <property type="entry name" value="HELICc"/>
    <property type="match status" value="1"/>
</dbReference>
<feature type="compositionally biased region" description="Gly residues" evidence="5">
    <location>
        <begin position="314"/>
        <end position="324"/>
    </location>
</feature>
<accession>A0ABY8UCA0</accession>
<feature type="domain" description="Helicase ATP-binding" evidence="6">
    <location>
        <begin position="56"/>
        <end position="222"/>
    </location>
</feature>
<dbReference type="Gene3D" id="3.40.50.300">
    <property type="entry name" value="P-loop containing nucleotide triphosphate hydrolases"/>
    <property type="match status" value="2"/>
</dbReference>
<feature type="region of interest" description="Disordered" evidence="5">
    <location>
        <begin position="492"/>
        <end position="511"/>
    </location>
</feature>
<evidence type="ECO:0000259" key="6">
    <source>
        <dbReference type="PROSITE" id="PS51192"/>
    </source>
</evidence>
<dbReference type="InterPro" id="IPR001650">
    <property type="entry name" value="Helicase_C-like"/>
</dbReference>
<evidence type="ECO:0000313" key="8">
    <source>
        <dbReference type="EMBL" id="WIA18815.1"/>
    </source>
</evidence>
<feature type="domain" description="Helicase C-terminal" evidence="7">
    <location>
        <begin position="428"/>
        <end position="646"/>
    </location>
</feature>
<evidence type="ECO:0000256" key="5">
    <source>
        <dbReference type="SAM" id="MobiDB-lite"/>
    </source>
</evidence>
<dbReference type="PROSITE" id="PS51192">
    <property type="entry name" value="HELICASE_ATP_BIND_1"/>
    <property type="match status" value="1"/>
</dbReference>
<evidence type="ECO:0000259" key="7">
    <source>
        <dbReference type="PROSITE" id="PS51194"/>
    </source>
</evidence>
<dbReference type="Pfam" id="PF00271">
    <property type="entry name" value="Helicase_C"/>
    <property type="match status" value="1"/>
</dbReference>
<feature type="region of interest" description="Disordered" evidence="5">
    <location>
        <begin position="308"/>
        <end position="340"/>
    </location>
</feature>
<keyword evidence="4" id="KW-0067">ATP-binding</keyword>
<evidence type="ECO:0000313" key="9">
    <source>
        <dbReference type="Proteomes" id="UP001244341"/>
    </source>
</evidence>
<proteinExistence type="predicted"/>
<dbReference type="SMART" id="SM00487">
    <property type="entry name" value="DEXDc"/>
    <property type="match status" value="1"/>
</dbReference>
<dbReference type="PANTHER" id="PTHR14025:SF20">
    <property type="entry name" value="FANCONI ANEMIA GROUP M PROTEIN"/>
    <property type="match status" value="1"/>
</dbReference>
<sequence length="787" mass="85015">MALPGQAVSSQTPGLQLVHCPASNAAGGLGCRLNKEAAQAWLYPASPPPREYQFSIAWTACQHNTLACLPTGLGKTLIAAVVMYNFYRWFPTGKVVFITPTRPLVEQQFQACKAFMGIHKDDVVKLHGNGSDRMDDWNNHRMFFTTPQCLQNDLRKGTCPAHKLVCLVVDECHRATGDAAMAKSVQLLRERRAVFRVLGLSATPGNSHEKIKAVVQNLMINRIEFRDDADADVAKHCHVRSREQRLVPVCQEGRLIRQLLRKLMTPLAMRLNTDAEAGFMFHADELLTPFMVQDARSKAAGRAGLAKAAFPSSGGRGGGRGRGGSSSLVPSWGGRGAGGRGGSSSGAAWGLGGDVNLLWEGLLLLAAAAEAYEQLGSKGGLDVLRSAEATGRRAVSQLLRSQASQADYADLLRRLEATAAVPHPKLAVLGQLLQEHFDQPAAAAAAAEGADGGPGRAIVFCTYLKEVAMVQQYLRQYEPMIQARAFIGQGNASSRSTTKKGGKKGSEAAAAAGSGGGAAAAAAAAAGLAELGELAGGMKQKEQQRVLQEYRDGCFNVLLATCIGEEGLDIPQVDLIICWDASSPSRMRQREGRTGRSRPGRVVTLLSEGREAQHYEDNHAKEQLVKGLGFGFGHLGRVVTLLSEGRQAQHYEDNHAKEQLVKGLGFGVGKLGRVVTLLSEGREAQHYKDNHAKEQLVKVGFAVMICNVRVWLRVWGVVLATQGSVVTLLSEGREAQHYEDNHAKEQLVKGRGAQHYEFNHAKEQLVKVGSELVRVNEFWVVIRDWGI</sequence>
<dbReference type="Proteomes" id="UP001244341">
    <property type="component" value="Chromosome 10b"/>
</dbReference>
<protein>
    <recommendedName>
        <fullName evidence="10">P-loop containing nucleoside triphosphate hydrolase protein</fullName>
    </recommendedName>
</protein>
<dbReference type="EMBL" id="CP126217">
    <property type="protein sequence ID" value="WIA18815.1"/>
    <property type="molecule type" value="Genomic_DNA"/>
</dbReference>
<dbReference type="InterPro" id="IPR006935">
    <property type="entry name" value="Helicase/UvrB_N"/>
</dbReference>
<evidence type="ECO:0000256" key="1">
    <source>
        <dbReference type="ARBA" id="ARBA00022741"/>
    </source>
</evidence>
<dbReference type="Pfam" id="PF04851">
    <property type="entry name" value="ResIII"/>
    <property type="match status" value="1"/>
</dbReference>
<evidence type="ECO:0000256" key="2">
    <source>
        <dbReference type="ARBA" id="ARBA00022801"/>
    </source>
</evidence>
<keyword evidence="3" id="KW-0347">Helicase</keyword>
<dbReference type="PROSITE" id="PS51194">
    <property type="entry name" value="HELICASE_CTER"/>
    <property type="match status" value="1"/>
</dbReference>
<dbReference type="InterPro" id="IPR027417">
    <property type="entry name" value="P-loop_NTPase"/>
</dbReference>
<evidence type="ECO:0000256" key="3">
    <source>
        <dbReference type="ARBA" id="ARBA00022806"/>
    </source>
</evidence>
<keyword evidence="9" id="KW-1185">Reference proteome</keyword>
<name>A0ABY8UCA0_TETOB</name>